<evidence type="ECO:0000259" key="4">
    <source>
        <dbReference type="Pfam" id="PF01420"/>
    </source>
</evidence>
<dbReference type="GO" id="GO:0003677">
    <property type="term" value="F:DNA binding"/>
    <property type="evidence" value="ECO:0007669"/>
    <property type="project" value="UniProtKB-KW"/>
</dbReference>
<dbReference type="CDD" id="cd17251">
    <property type="entry name" value="RMtype1_S_HinAWORF1578P-TRD2-CR2_like"/>
    <property type="match status" value="1"/>
</dbReference>
<proteinExistence type="inferred from homology"/>
<dbReference type="Gene3D" id="1.10.287.1120">
    <property type="entry name" value="Bipartite methylase S protein"/>
    <property type="match status" value="1"/>
</dbReference>
<feature type="domain" description="Type I restriction modification DNA specificity" evidence="4">
    <location>
        <begin position="6"/>
        <end position="188"/>
    </location>
</feature>
<name>A0A5C8F968_9SPIR</name>
<organism evidence="5 6">
    <name type="scientific">Brachyspira aalborgi</name>
    <dbReference type="NCBI Taxonomy" id="29522"/>
    <lineage>
        <taxon>Bacteria</taxon>
        <taxon>Pseudomonadati</taxon>
        <taxon>Spirochaetota</taxon>
        <taxon>Spirochaetia</taxon>
        <taxon>Brachyspirales</taxon>
        <taxon>Brachyspiraceae</taxon>
        <taxon>Brachyspira</taxon>
    </lineage>
</organism>
<reference evidence="5 6" key="1">
    <citation type="journal article" date="1992" name="Lakartidningen">
        <title>[Penicillin V and not amoxicillin is the first choice preparation in acute otitis].</title>
        <authorList>
            <person name="Kamme C."/>
            <person name="Lundgren K."/>
            <person name="Prellner K."/>
        </authorList>
    </citation>
    <scope>NUCLEOTIDE SEQUENCE [LARGE SCALE GENOMIC DNA]</scope>
    <source>
        <strain evidence="5 6">PC3714II</strain>
    </source>
</reference>
<dbReference type="CDD" id="cd17289">
    <property type="entry name" value="RMtype1_S_BamJRS5ORF1993P-TRD1-CR1_like"/>
    <property type="match status" value="1"/>
</dbReference>
<accession>A0A5C8F968</accession>
<dbReference type="Proteomes" id="UP000324574">
    <property type="component" value="Unassembled WGS sequence"/>
</dbReference>
<evidence type="ECO:0000256" key="2">
    <source>
        <dbReference type="ARBA" id="ARBA00022747"/>
    </source>
</evidence>
<dbReference type="InterPro" id="IPR000055">
    <property type="entry name" value="Restrct_endonuc_typeI_TRD"/>
</dbReference>
<keyword evidence="5" id="KW-0255">Endonuclease</keyword>
<dbReference type="EMBL" id="SAYG01000006">
    <property type="protein sequence ID" value="TXJ45752.1"/>
    <property type="molecule type" value="Genomic_DNA"/>
</dbReference>
<evidence type="ECO:0000313" key="6">
    <source>
        <dbReference type="Proteomes" id="UP000324574"/>
    </source>
</evidence>
<keyword evidence="3" id="KW-0238">DNA-binding</keyword>
<gene>
    <name evidence="5" type="ORF">EPJ70_05060</name>
</gene>
<dbReference type="InterPro" id="IPR052021">
    <property type="entry name" value="Type-I_RS_S_subunit"/>
</dbReference>
<dbReference type="Pfam" id="PF01420">
    <property type="entry name" value="Methylase_S"/>
    <property type="match status" value="2"/>
</dbReference>
<comment type="caution">
    <text evidence="5">The sequence shown here is derived from an EMBL/GenBank/DDBJ whole genome shotgun (WGS) entry which is preliminary data.</text>
</comment>
<evidence type="ECO:0000256" key="3">
    <source>
        <dbReference type="ARBA" id="ARBA00023125"/>
    </source>
</evidence>
<keyword evidence="5" id="KW-0378">Hydrolase</keyword>
<dbReference type="PANTHER" id="PTHR30408:SF13">
    <property type="entry name" value="TYPE I RESTRICTION ENZYME HINDI SPECIFICITY SUBUNIT"/>
    <property type="match status" value="1"/>
</dbReference>
<evidence type="ECO:0000313" key="5">
    <source>
        <dbReference type="EMBL" id="TXJ45752.1"/>
    </source>
</evidence>
<dbReference type="AlphaFoldDB" id="A0A5C8F968"/>
<sequence>MGKSYSNWKEYSFKDFCDITSSKRIFYREYVKSGIPFYRSKEIIAKSNGKELNDCLYISKDRFEEIKNKYGIPINGDILITAVGTYGIPYLINEDGDFYFKDGNLIWLKNIKNVADSNFLFYWFKSEEAKNKVEGIIIGSVQKALTIDAMKNIKINLPPLAEQKRIASILSALDDKIELNNKTNKILEDMAQTIFKEWFINFNFPNEDGKPYKKSGGEMIDSELGKIPKGWKVGTIGDIARQVICGKTPPTKDKENYGSYMPFITIPDMHNNIYVVKTERYLSKKGVNTQSKKTIPKNSICVSCIATVGVVSLVSEYSQTNQQINSIIPKGKVSSYWVYFYIKNIKDMIINYASSGTTTLNLNKSQFEKIKIIIPSDNLFMSLNEIAKSSFDMIRNNQIENEKLSNIRDSLLPKLMTPKGRRADGEIRVNGSGNNGV</sequence>
<evidence type="ECO:0000256" key="1">
    <source>
        <dbReference type="ARBA" id="ARBA00010923"/>
    </source>
</evidence>
<dbReference type="RefSeq" id="WP_147526350.1">
    <property type="nucleotide sequence ID" value="NZ_SAYG01000006.1"/>
</dbReference>
<protein>
    <submittedName>
        <fullName evidence="5">Restriction endonuclease subunit S</fullName>
    </submittedName>
</protein>
<comment type="similarity">
    <text evidence="1">Belongs to the type-I restriction system S methylase family.</text>
</comment>
<dbReference type="GO" id="GO:0004519">
    <property type="term" value="F:endonuclease activity"/>
    <property type="evidence" value="ECO:0007669"/>
    <property type="project" value="UniProtKB-KW"/>
</dbReference>
<keyword evidence="5" id="KW-0540">Nuclease</keyword>
<feature type="domain" description="Type I restriction modification DNA specificity" evidence="4">
    <location>
        <begin position="228"/>
        <end position="404"/>
    </location>
</feature>
<dbReference type="Gene3D" id="3.90.220.20">
    <property type="entry name" value="DNA methylase specificity domains"/>
    <property type="match status" value="2"/>
</dbReference>
<keyword evidence="2" id="KW-0680">Restriction system</keyword>
<dbReference type="PANTHER" id="PTHR30408">
    <property type="entry name" value="TYPE-1 RESTRICTION ENZYME ECOKI SPECIFICITY PROTEIN"/>
    <property type="match status" value="1"/>
</dbReference>
<dbReference type="GO" id="GO:0009307">
    <property type="term" value="P:DNA restriction-modification system"/>
    <property type="evidence" value="ECO:0007669"/>
    <property type="project" value="UniProtKB-KW"/>
</dbReference>
<dbReference type="InterPro" id="IPR044946">
    <property type="entry name" value="Restrct_endonuc_typeI_TRD_sf"/>
</dbReference>
<dbReference type="SUPFAM" id="SSF116734">
    <property type="entry name" value="DNA methylase specificity domain"/>
    <property type="match status" value="2"/>
</dbReference>